<dbReference type="CDD" id="cd09252">
    <property type="entry name" value="AP-3_Mu3_Cterm"/>
    <property type="match status" value="1"/>
</dbReference>
<dbReference type="PRINTS" id="PR00314">
    <property type="entry name" value="CLATHRINADPT"/>
</dbReference>
<dbReference type="AlphaFoldDB" id="A0A6G1SPG6"/>
<dbReference type="InterPro" id="IPR036168">
    <property type="entry name" value="AP2_Mu_C_sf"/>
</dbReference>
<dbReference type="PIRSF" id="PIRSF005992">
    <property type="entry name" value="Clathrin_mu"/>
    <property type="match status" value="1"/>
</dbReference>
<evidence type="ECO:0000259" key="7">
    <source>
        <dbReference type="PROSITE" id="PS51072"/>
    </source>
</evidence>
<comment type="similarity">
    <text evidence="6">Belongs to the adaptor complexes medium subunit family.</text>
</comment>
<evidence type="ECO:0000256" key="4">
    <source>
        <dbReference type="ARBA" id="ARBA00023136"/>
    </source>
</evidence>
<dbReference type="GO" id="GO:0016192">
    <property type="term" value="P:vesicle-mediated transport"/>
    <property type="evidence" value="ECO:0007669"/>
    <property type="project" value="InterPro"/>
</dbReference>
<gene>
    <name evidence="8" type="primary">AP3M1</name>
    <name evidence="8" type="ORF">g.12142</name>
</gene>
<dbReference type="Pfam" id="PF00928">
    <property type="entry name" value="Adap_comp_sub"/>
    <property type="match status" value="1"/>
</dbReference>
<accession>A0A6G1SPG6</accession>
<dbReference type="SUPFAM" id="SSF64356">
    <property type="entry name" value="SNARE-like"/>
    <property type="match status" value="1"/>
</dbReference>
<dbReference type="EMBL" id="GGYP01007019">
    <property type="protein sequence ID" value="MDE51790.1"/>
    <property type="molecule type" value="Transcribed_RNA"/>
</dbReference>
<reference evidence="8" key="1">
    <citation type="submission" date="2018-10" db="EMBL/GenBank/DDBJ databases">
        <title>Transcriptome assembly of Aceria tosichella (Wheat curl mite) Type 2.</title>
        <authorList>
            <person name="Scully E.D."/>
            <person name="Geib S.M."/>
            <person name="Palmer N.A."/>
            <person name="Gupta A.K."/>
            <person name="Sarath G."/>
            <person name="Tatineni S."/>
        </authorList>
    </citation>
    <scope>NUCLEOTIDE SEQUENCE</scope>
    <source>
        <strain evidence="8">LincolnNE</strain>
    </source>
</reference>
<keyword evidence="4" id="KW-0472">Membrane</keyword>
<keyword evidence="5" id="KW-0168">Coated pit</keyword>
<organism evidence="8">
    <name type="scientific">Aceria tosichella</name>
    <name type="common">wheat curl mite</name>
    <dbReference type="NCBI Taxonomy" id="561515"/>
    <lineage>
        <taxon>Eukaryota</taxon>
        <taxon>Metazoa</taxon>
        <taxon>Ecdysozoa</taxon>
        <taxon>Arthropoda</taxon>
        <taxon>Chelicerata</taxon>
        <taxon>Arachnida</taxon>
        <taxon>Acari</taxon>
        <taxon>Acariformes</taxon>
        <taxon>Trombidiformes</taxon>
        <taxon>Prostigmata</taxon>
        <taxon>Eupodina</taxon>
        <taxon>Eriophyoidea</taxon>
        <taxon>Eriophyidae</taxon>
        <taxon>Eriophyinae</taxon>
        <taxon>Aceriini</taxon>
        <taxon>Aceria</taxon>
    </lineage>
</organism>
<dbReference type="InterPro" id="IPR028565">
    <property type="entry name" value="MHD"/>
</dbReference>
<dbReference type="InterPro" id="IPR011012">
    <property type="entry name" value="Longin-like_dom_sf"/>
</dbReference>
<dbReference type="InterPro" id="IPR018240">
    <property type="entry name" value="Clathrin_mu_CS"/>
</dbReference>
<evidence type="ECO:0000256" key="1">
    <source>
        <dbReference type="ARBA" id="ARBA00004277"/>
    </source>
</evidence>
<evidence type="ECO:0000256" key="2">
    <source>
        <dbReference type="ARBA" id="ARBA00022448"/>
    </source>
</evidence>
<dbReference type="InterPro" id="IPR001392">
    <property type="entry name" value="Clathrin_mu"/>
</dbReference>
<dbReference type="FunFam" id="3.30.450.60:FF:000002">
    <property type="entry name" value="AP-2 complex subunit mu, putative"/>
    <property type="match status" value="1"/>
</dbReference>
<evidence type="ECO:0000256" key="5">
    <source>
        <dbReference type="ARBA" id="ARBA00023176"/>
    </source>
</evidence>
<feature type="domain" description="MHD" evidence="7">
    <location>
        <begin position="179"/>
        <end position="418"/>
    </location>
</feature>
<dbReference type="PROSITE" id="PS51072">
    <property type="entry name" value="MHD"/>
    <property type="match status" value="1"/>
</dbReference>
<keyword evidence="3 6" id="KW-0653">Protein transport</keyword>
<evidence type="ECO:0000313" key="8">
    <source>
        <dbReference type="EMBL" id="MDE51790.1"/>
    </source>
</evidence>
<dbReference type="SUPFAM" id="SSF49447">
    <property type="entry name" value="Second domain of Mu2 adaptin subunit (ap50) of ap2 adaptor"/>
    <property type="match status" value="1"/>
</dbReference>
<dbReference type="InterPro" id="IPR050431">
    <property type="entry name" value="Adaptor_comp_med_subunit"/>
</dbReference>
<keyword evidence="2 6" id="KW-0813">Transport</keyword>
<dbReference type="PANTHER" id="PTHR10529">
    <property type="entry name" value="AP COMPLEX SUBUNIT MU"/>
    <property type="match status" value="1"/>
</dbReference>
<dbReference type="Pfam" id="PF01217">
    <property type="entry name" value="Clat_adaptor_s"/>
    <property type="match status" value="1"/>
</dbReference>
<dbReference type="GO" id="GO:0030131">
    <property type="term" value="C:clathrin adaptor complex"/>
    <property type="evidence" value="ECO:0007669"/>
    <property type="project" value="UniProtKB-UniRule"/>
</dbReference>
<proteinExistence type="inferred from homology"/>
<dbReference type="Gene3D" id="2.60.40.1170">
    <property type="entry name" value="Mu homology domain, subdomain B"/>
    <property type="match status" value="2"/>
</dbReference>
<dbReference type="Gene3D" id="3.30.450.60">
    <property type="match status" value="1"/>
</dbReference>
<dbReference type="InterPro" id="IPR022775">
    <property type="entry name" value="AP_mu_sigma_su"/>
</dbReference>
<evidence type="ECO:0000256" key="3">
    <source>
        <dbReference type="ARBA" id="ARBA00022927"/>
    </source>
</evidence>
<comment type="subcellular location">
    <subcellularLocation>
        <location evidence="1">Membrane</location>
        <location evidence="1">Coated pit</location>
        <topology evidence="1">Peripheral membrane protein</topology>
        <orientation evidence="1">Cytoplasmic side</orientation>
    </subcellularLocation>
</comment>
<dbReference type="GO" id="GO:0006886">
    <property type="term" value="P:intracellular protein transport"/>
    <property type="evidence" value="ECO:0007669"/>
    <property type="project" value="UniProtKB-UniRule"/>
</dbReference>
<evidence type="ECO:0000256" key="6">
    <source>
        <dbReference type="PIRNR" id="PIRNR005992"/>
    </source>
</evidence>
<sequence>MLIDSLFIMSPLGDIIMEKHWQKIVPKSDLEYLTSSLLKAADVTNVPPVIQTPFRSIISVYRNDLLLVAIVPQDSTIDPLFAIEFLHRIVDIVQNYFGDCNENLIKEQLVTVYELLDEMLDAGYPFATELNVLKELIKPPNFLRTIANSVTGRTNIGEQMPTQQVSNVPWRKLGIKYTNNEAYFDVIEELDVILDKNGAIVTAEINGVIDCNVKLSGMPDLNLTFVNSRIFDDVSFHPCVRHRRWESERNLSFVPPDGVFRLMTYHIRNQSLVTLPLFIKQYISFKNVQHGKLDLQVGPKRMSGKVLENVTLEMKMPKNVNNMALNQTQGKYTYDTATRVFIWEVGKLESKNASIKGSLALNPNIPAPDVVPTILVKFVINQASLSDVRVNRLDMFGEKYKPFKGVKYISRAGVFQMRT</sequence>
<dbReference type="PROSITE" id="PS00990">
    <property type="entry name" value="CLAT_ADAPTOR_M_1"/>
    <property type="match status" value="1"/>
</dbReference>
<name>A0A6G1SPG6_9ACAR</name>
<dbReference type="GO" id="GO:0005905">
    <property type="term" value="C:clathrin-coated pit"/>
    <property type="evidence" value="ECO:0007669"/>
    <property type="project" value="UniProtKB-KW"/>
</dbReference>
<protein>
    <submittedName>
        <fullName evidence="8">AP-3 complex subunit mu-1</fullName>
    </submittedName>
</protein>
<dbReference type="CDD" id="cd14837">
    <property type="entry name" value="AP3_Mu_N"/>
    <property type="match status" value="1"/>
</dbReference>